<name>A0A9P5BL17_9HYPO</name>
<evidence type="ECO:0000313" key="2">
    <source>
        <dbReference type="Proteomes" id="UP000737391"/>
    </source>
</evidence>
<proteinExistence type="predicted"/>
<sequence>MPAQKAGLSIDGPWVRYSNSSQENFCLFRRRDFEKTLRLVLTVDWDNWGFSIWKDRFWISILRRTTSILKINEILASFIHKDWQIRLSFDKFLTDYLDTYDLRPLRVSLGVLYILNEQLRENSLKVYAYLCNNGENNDSCSQASIKYLESALEEVEAEHRFQKVMHKDDETPFMHKKTAGISDSESIEEVYTHMLIRALDTETLDRFNIVYEPADDILYRITGYIAPWEREILFKHTSIHRELLQMES</sequence>
<dbReference type="AlphaFoldDB" id="A0A9P5BL17"/>
<keyword evidence="2" id="KW-1185">Reference proteome</keyword>
<accession>A0A9P5BL17</accession>
<comment type="caution">
    <text evidence="1">The sequence shown here is derived from an EMBL/GenBank/DDBJ whole genome shotgun (WGS) entry which is preliminary data.</text>
</comment>
<organism evidence="1 2">
    <name type="scientific">Fusarium agapanthi</name>
    <dbReference type="NCBI Taxonomy" id="1803897"/>
    <lineage>
        <taxon>Eukaryota</taxon>
        <taxon>Fungi</taxon>
        <taxon>Dikarya</taxon>
        <taxon>Ascomycota</taxon>
        <taxon>Pezizomycotina</taxon>
        <taxon>Sordariomycetes</taxon>
        <taxon>Hypocreomycetidae</taxon>
        <taxon>Hypocreales</taxon>
        <taxon>Nectriaceae</taxon>
        <taxon>Fusarium</taxon>
        <taxon>Fusarium fujikuroi species complex</taxon>
    </lineage>
</organism>
<evidence type="ECO:0000313" key="1">
    <source>
        <dbReference type="EMBL" id="KAF4503088.1"/>
    </source>
</evidence>
<gene>
    <name evidence="1" type="ORF">FAGAP_643</name>
</gene>
<dbReference type="Proteomes" id="UP000737391">
    <property type="component" value="Unassembled WGS sequence"/>
</dbReference>
<reference evidence="1" key="1">
    <citation type="submission" date="2020-01" db="EMBL/GenBank/DDBJ databases">
        <title>Identification and distribution of gene clusters putatively required for synthesis of sphingolipid metabolism inhibitors in phylogenetically diverse species of the filamentous fungus Fusarium.</title>
        <authorList>
            <person name="Kim H.-S."/>
            <person name="Busman M."/>
            <person name="Brown D.W."/>
            <person name="Divon H."/>
            <person name="Uhlig S."/>
            <person name="Proctor R.H."/>
        </authorList>
    </citation>
    <scope>NUCLEOTIDE SEQUENCE</scope>
    <source>
        <strain evidence="1">NRRL 31653</strain>
    </source>
</reference>
<dbReference type="OrthoDB" id="2963168at2759"/>
<protein>
    <submittedName>
        <fullName evidence="1">Uncharacterized protein</fullName>
    </submittedName>
</protein>
<dbReference type="EMBL" id="LUFC02000038">
    <property type="protein sequence ID" value="KAF4503088.1"/>
    <property type="molecule type" value="Genomic_DNA"/>
</dbReference>